<dbReference type="OrthoDB" id="2121828at2759"/>
<name>A0A9P8C375_9HELO</name>
<evidence type="ECO:0000313" key="3">
    <source>
        <dbReference type="Proteomes" id="UP000824998"/>
    </source>
</evidence>
<dbReference type="GO" id="GO:0005507">
    <property type="term" value="F:copper ion binding"/>
    <property type="evidence" value="ECO:0007669"/>
    <property type="project" value="InterPro"/>
</dbReference>
<dbReference type="EMBL" id="MU251579">
    <property type="protein sequence ID" value="KAG9231822.1"/>
    <property type="molecule type" value="Genomic_DNA"/>
</dbReference>
<protein>
    <recommendedName>
        <fullName evidence="1">Plastocyanin-like domain-containing protein</fullName>
    </recommendedName>
</protein>
<dbReference type="SUPFAM" id="SSF49503">
    <property type="entry name" value="Cupredoxins"/>
    <property type="match status" value="1"/>
</dbReference>
<dbReference type="GO" id="GO:0016491">
    <property type="term" value="F:oxidoreductase activity"/>
    <property type="evidence" value="ECO:0007669"/>
    <property type="project" value="InterPro"/>
</dbReference>
<sequence length="128" mass="14544">MAIELDSEGFINQTSWEITRPRKPPLTALERLGWGDSFIPYIQSGESQWVDIIPNNFDDRGHPFHLHGKDFLVLSTYQAGIGGYDEAYNPFDSSKPPAGAADERCKPDLERHYFRACYSLRHIVVSSN</sequence>
<reference evidence="2" key="1">
    <citation type="journal article" date="2021" name="IMA Fungus">
        <title>Genomic characterization of three marine fungi, including Emericellopsis atlantica sp. nov. with signatures of a generalist lifestyle and marine biomass degradation.</title>
        <authorList>
            <person name="Hagestad O.C."/>
            <person name="Hou L."/>
            <person name="Andersen J.H."/>
            <person name="Hansen E.H."/>
            <person name="Altermark B."/>
            <person name="Li C."/>
            <person name="Kuhnert E."/>
            <person name="Cox R.J."/>
            <person name="Crous P.W."/>
            <person name="Spatafora J.W."/>
            <person name="Lail K."/>
            <person name="Amirebrahimi M."/>
            <person name="Lipzen A."/>
            <person name="Pangilinan J."/>
            <person name="Andreopoulos W."/>
            <person name="Hayes R.D."/>
            <person name="Ng V."/>
            <person name="Grigoriev I.V."/>
            <person name="Jackson S.A."/>
            <person name="Sutton T.D.S."/>
            <person name="Dobson A.D.W."/>
            <person name="Rama T."/>
        </authorList>
    </citation>
    <scope>NUCLEOTIDE SEQUENCE</scope>
    <source>
        <strain evidence="2">TRa018bII</strain>
    </source>
</reference>
<dbReference type="Proteomes" id="UP000824998">
    <property type="component" value="Unassembled WGS sequence"/>
</dbReference>
<evidence type="ECO:0000259" key="1">
    <source>
        <dbReference type="Pfam" id="PF07731"/>
    </source>
</evidence>
<dbReference type="Gene3D" id="2.60.40.420">
    <property type="entry name" value="Cupredoxins - blue copper proteins"/>
    <property type="match status" value="1"/>
</dbReference>
<comment type="caution">
    <text evidence="2">The sequence shown here is derived from an EMBL/GenBank/DDBJ whole genome shotgun (WGS) entry which is preliminary data.</text>
</comment>
<organism evidence="2 3">
    <name type="scientific">Amylocarpus encephaloides</name>
    <dbReference type="NCBI Taxonomy" id="45428"/>
    <lineage>
        <taxon>Eukaryota</taxon>
        <taxon>Fungi</taxon>
        <taxon>Dikarya</taxon>
        <taxon>Ascomycota</taxon>
        <taxon>Pezizomycotina</taxon>
        <taxon>Leotiomycetes</taxon>
        <taxon>Helotiales</taxon>
        <taxon>Helotiales incertae sedis</taxon>
        <taxon>Amylocarpus</taxon>
    </lineage>
</organism>
<accession>A0A9P8C375</accession>
<dbReference type="AlphaFoldDB" id="A0A9P8C375"/>
<dbReference type="Pfam" id="PF07731">
    <property type="entry name" value="Cu-oxidase_2"/>
    <property type="match status" value="1"/>
</dbReference>
<evidence type="ECO:0000313" key="2">
    <source>
        <dbReference type="EMBL" id="KAG9231822.1"/>
    </source>
</evidence>
<keyword evidence="3" id="KW-1185">Reference proteome</keyword>
<feature type="domain" description="Plastocyanin-like" evidence="1">
    <location>
        <begin position="43"/>
        <end position="78"/>
    </location>
</feature>
<proteinExistence type="predicted"/>
<gene>
    <name evidence="2" type="ORF">BJ875DRAFT_443723</name>
</gene>
<dbReference type="InterPro" id="IPR011706">
    <property type="entry name" value="Cu-oxidase_C"/>
</dbReference>
<dbReference type="InterPro" id="IPR008972">
    <property type="entry name" value="Cupredoxin"/>
</dbReference>